<dbReference type="InterPro" id="IPR046955">
    <property type="entry name" value="PHR1-like"/>
</dbReference>
<evidence type="ECO:0000259" key="8">
    <source>
        <dbReference type="Pfam" id="PF00249"/>
    </source>
</evidence>
<dbReference type="Proteomes" id="UP000030645">
    <property type="component" value="Unassembled WGS sequence"/>
</dbReference>
<sequence length="281" mass="32540">MNSQQSYSKHQNCDLPNFFSEFLELEGNSFTTIDHNEADDHHHDQQSQKSPKSSAQDFTTSRAVGTEFPIFSDGHHHDYILDHQRNGVVFYTSSKEAPRISANKQRIKWTEDLHEQFVECVNRLGGAEMENIDQAFYYIEATPKNILKLMNKNMLTIFHIKSHLQKYRTSKHIADYKKEKSENIATSDGTLDMKSGMHIKEALQNVNNRLHEQLEIQHNLQLLIEEQGKQMKMMLQQQQKTNNNLLMKSMHITADSQMQDDPCNSFSTAECSGSYHFSNII</sequence>
<feature type="compositionally biased region" description="Low complexity" evidence="7">
    <location>
        <begin position="47"/>
        <end position="57"/>
    </location>
</feature>
<dbReference type="NCBIfam" id="TIGR01557">
    <property type="entry name" value="myb_SHAQKYF"/>
    <property type="match status" value="1"/>
</dbReference>
<dbReference type="EMBL" id="KE345083">
    <property type="protein sequence ID" value="EXB93641.1"/>
    <property type="molecule type" value="Genomic_DNA"/>
</dbReference>
<dbReference type="Pfam" id="PF00249">
    <property type="entry name" value="Myb_DNA-binding"/>
    <property type="match status" value="1"/>
</dbReference>
<feature type="compositionally biased region" description="Basic and acidic residues" evidence="7">
    <location>
        <begin position="34"/>
        <end position="46"/>
    </location>
</feature>
<feature type="region of interest" description="Disordered" evidence="7">
    <location>
        <begin position="33"/>
        <end position="59"/>
    </location>
</feature>
<evidence type="ECO:0000256" key="6">
    <source>
        <dbReference type="ARBA" id="ARBA00023242"/>
    </source>
</evidence>
<reference evidence="11" key="1">
    <citation type="submission" date="2013-01" db="EMBL/GenBank/DDBJ databases">
        <title>Draft Genome Sequence of a Mulberry Tree, Morus notabilis C.K. Schneid.</title>
        <authorList>
            <person name="He N."/>
            <person name="Zhao S."/>
        </authorList>
    </citation>
    <scope>NUCLEOTIDE SEQUENCE</scope>
</reference>
<evidence type="ECO:0000313" key="10">
    <source>
        <dbReference type="EMBL" id="EXB93641.1"/>
    </source>
</evidence>
<comment type="similarity">
    <text evidence="2">Belongs to the MYB-CC family.</text>
</comment>
<evidence type="ECO:0000256" key="3">
    <source>
        <dbReference type="ARBA" id="ARBA00023015"/>
    </source>
</evidence>
<dbReference type="AlphaFoldDB" id="W9RJ10"/>
<keyword evidence="4" id="KW-0175">Coiled coil</keyword>
<evidence type="ECO:0000256" key="7">
    <source>
        <dbReference type="SAM" id="MobiDB-lite"/>
    </source>
</evidence>
<feature type="domain" description="Myb-like" evidence="8">
    <location>
        <begin position="108"/>
        <end position="168"/>
    </location>
</feature>
<evidence type="ECO:0000259" key="9">
    <source>
        <dbReference type="Pfam" id="PF14379"/>
    </source>
</evidence>
<dbReference type="InterPro" id="IPR001005">
    <property type="entry name" value="SANT/Myb"/>
</dbReference>
<feature type="domain" description="MYB-CC type transcription factor LHEQLE-containing" evidence="9">
    <location>
        <begin position="197"/>
        <end position="241"/>
    </location>
</feature>
<dbReference type="PANTHER" id="PTHR31499">
    <property type="entry name" value="MYB FAMILY TRANSCRIPTION FACTOR PHL11"/>
    <property type="match status" value="1"/>
</dbReference>
<gene>
    <name evidence="10" type="ORF">L484_018027</name>
</gene>
<dbReference type="InterPro" id="IPR006447">
    <property type="entry name" value="Myb_dom_plants"/>
</dbReference>
<dbReference type="STRING" id="981085.W9RJ10"/>
<proteinExistence type="inferred from homology"/>
<name>W9RJ10_9ROSA</name>
<comment type="subcellular location">
    <subcellularLocation>
        <location evidence="1">Nucleus</location>
    </subcellularLocation>
</comment>
<evidence type="ECO:0000256" key="2">
    <source>
        <dbReference type="ARBA" id="ARBA00006783"/>
    </source>
</evidence>
<keyword evidence="5" id="KW-0804">Transcription</keyword>
<evidence type="ECO:0000256" key="4">
    <source>
        <dbReference type="ARBA" id="ARBA00023054"/>
    </source>
</evidence>
<keyword evidence="3" id="KW-0805">Transcription regulation</keyword>
<protein>
    <submittedName>
        <fullName evidence="10">Myb family transcription factor APL</fullName>
    </submittedName>
</protein>
<evidence type="ECO:0000256" key="5">
    <source>
        <dbReference type="ARBA" id="ARBA00023163"/>
    </source>
</evidence>
<dbReference type="eggNOG" id="ENOG502QW8T">
    <property type="taxonomic scope" value="Eukaryota"/>
</dbReference>
<dbReference type="PANTHER" id="PTHR31499:SF80">
    <property type="entry name" value="HTH MYB-TYPE DOMAIN-CONTAINING PROTEIN"/>
    <property type="match status" value="1"/>
</dbReference>
<keyword evidence="11" id="KW-1185">Reference proteome</keyword>
<dbReference type="InterPro" id="IPR009057">
    <property type="entry name" value="Homeodomain-like_sf"/>
</dbReference>
<organism evidence="10 11">
    <name type="scientific">Morus notabilis</name>
    <dbReference type="NCBI Taxonomy" id="981085"/>
    <lineage>
        <taxon>Eukaryota</taxon>
        <taxon>Viridiplantae</taxon>
        <taxon>Streptophyta</taxon>
        <taxon>Embryophyta</taxon>
        <taxon>Tracheophyta</taxon>
        <taxon>Spermatophyta</taxon>
        <taxon>Magnoliopsida</taxon>
        <taxon>eudicotyledons</taxon>
        <taxon>Gunneridae</taxon>
        <taxon>Pentapetalae</taxon>
        <taxon>rosids</taxon>
        <taxon>fabids</taxon>
        <taxon>Rosales</taxon>
        <taxon>Moraceae</taxon>
        <taxon>Moreae</taxon>
        <taxon>Morus</taxon>
    </lineage>
</organism>
<dbReference type="SUPFAM" id="SSF46689">
    <property type="entry name" value="Homeodomain-like"/>
    <property type="match status" value="1"/>
</dbReference>
<dbReference type="GO" id="GO:0003700">
    <property type="term" value="F:DNA-binding transcription factor activity"/>
    <property type="evidence" value="ECO:0007669"/>
    <property type="project" value="InterPro"/>
</dbReference>
<dbReference type="Pfam" id="PF14379">
    <property type="entry name" value="Myb_CC_LHEQLE"/>
    <property type="match status" value="1"/>
</dbReference>
<dbReference type="Gene3D" id="1.10.10.60">
    <property type="entry name" value="Homeodomain-like"/>
    <property type="match status" value="1"/>
</dbReference>
<accession>W9RJ10</accession>
<dbReference type="InterPro" id="IPR025756">
    <property type="entry name" value="Myb_CC_LHEQLE"/>
</dbReference>
<dbReference type="GO" id="GO:0003677">
    <property type="term" value="F:DNA binding"/>
    <property type="evidence" value="ECO:0007669"/>
    <property type="project" value="InterPro"/>
</dbReference>
<dbReference type="GO" id="GO:0005634">
    <property type="term" value="C:nucleus"/>
    <property type="evidence" value="ECO:0007669"/>
    <property type="project" value="UniProtKB-SubCell"/>
</dbReference>
<evidence type="ECO:0000313" key="11">
    <source>
        <dbReference type="Proteomes" id="UP000030645"/>
    </source>
</evidence>
<evidence type="ECO:0000256" key="1">
    <source>
        <dbReference type="ARBA" id="ARBA00004123"/>
    </source>
</evidence>
<keyword evidence="6" id="KW-0539">Nucleus</keyword>